<accession>A0A2L1GMN2</accession>
<gene>
    <name evidence="1" type="ORF">CAY53_05160</name>
</gene>
<dbReference type="KEGG" id="deo:CAY53_05160"/>
<dbReference type="EMBL" id="CP021255">
    <property type="protein sequence ID" value="AVD70945.1"/>
    <property type="molecule type" value="Genomic_DNA"/>
</dbReference>
<dbReference type="AlphaFoldDB" id="A0A2L1GMN2"/>
<dbReference type="Proteomes" id="UP000239867">
    <property type="component" value="Chromosome"/>
</dbReference>
<protein>
    <submittedName>
        <fullName evidence="1">Uncharacterized protein</fullName>
    </submittedName>
</protein>
<keyword evidence="2" id="KW-1185">Reference proteome</keyword>
<organism evidence="1 2">
    <name type="scientific">Desulfobulbus oralis</name>
    <dbReference type="NCBI Taxonomy" id="1986146"/>
    <lineage>
        <taxon>Bacteria</taxon>
        <taxon>Pseudomonadati</taxon>
        <taxon>Thermodesulfobacteriota</taxon>
        <taxon>Desulfobulbia</taxon>
        <taxon>Desulfobulbales</taxon>
        <taxon>Desulfobulbaceae</taxon>
        <taxon>Desulfobulbus</taxon>
    </lineage>
</organism>
<reference evidence="1 2" key="1">
    <citation type="journal article" date="2018" name="MBio">
        <title>Insights into the evolution of host association through the isolation and characterization of a novel human periodontal pathobiont, Desulfobulbus oralis.</title>
        <authorList>
            <person name="Cross K.L."/>
            <person name="Chirania P."/>
            <person name="Xiong W."/>
            <person name="Beall C.J."/>
            <person name="Elkins J.G."/>
            <person name="Giannone R.J."/>
            <person name="Griffen A.L."/>
            <person name="Guss A.M."/>
            <person name="Hettich R.L."/>
            <person name="Joshi S.S."/>
            <person name="Mokrzan E.M."/>
            <person name="Martin R.K."/>
            <person name="Zhulin I.B."/>
            <person name="Leys E.J."/>
            <person name="Podar M."/>
        </authorList>
    </citation>
    <scope>NUCLEOTIDE SEQUENCE [LARGE SCALE GENOMIC DNA]</scope>
    <source>
        <strain evidence="1 2">ORNL</strain>
    </source>
</reference>
<evidence type="ECO:0000313" key="1">
    <source>
        <dbReference type="EMBL" id="AVD70945.1"/>
    </source>
</evidence>
<name>A0A2L1GMN2_9BACT</name>
<evidence type="ECO:0000313" key="2">
    <source>
        <dbReference type="Proteomes" id="UP000239867"/>
    </source>
</evidence>
<sequence length="62" mass="7612">MSLGRRKAEQKSLWLSYEKIPQSKGHLFYERLQNLLRQSRFYLQMHRSVRVRKGDKDRAGFW</sequence>
<proteinExistence type="predicted"/>
<dbReference type="RefSeq" id="WP_104936225.1">
    <property type="nucleotide sequence ID" value="NZ_CP021255.1"/>
</dbReference>